<accession>A0ABY4D739</accession>
<organism evidence="2 3">
    <name type="scientific">Hymenobacter tibetensis</name>
    <dbReference type="NCBI Taxonomy" id="497967"/>
    <lineage>
        <taxon>Bacteria</taxon>
        <taxon>Pseudomonadati</taxon>
        <taxon>Bacteroidota</taxon>
        <taxon>Cytophagia</taxon>
        <taxon>Cytophagales</taxon>
        <taxon>Hymenobacteraceae</taxon>
        <taxon>Hymenobacter</taxon>
    </lineage>
</organism>
<dbReference type="RefSeq" id="WP_243803190.1">
    <property type="nucleotide sequence ID" value="NZ_CP094671.1"/>
</dbReference>
<dbReference type="Proteomes" id="UP000831113">
    <property type="component" value="Plasmid unnamed2"/>
</dbReference>
<evidence type="ECO:0000313" key="2">
    <source>
        <dbReference type="EMBL" id="UOG77415.1"/>
    </source>
</evidence>
<dbReference type="InterPro" id="IPR006119">
    <property type="entry name" value="Resolv_N"/>
</dbReference>
<protein>
    <recommendedName>
        <fullName evidence="1">Resolvase/invertase-type recombinase catalytic domain-containing protein</fullName>
    </recommendedName>
</protein>
<keyword evidence="2" id="KW-0614">Plasmid</keyword>
<gene>
    <name evidence="2" type="ORF">MTX78_24025</name>
</gene>
<dbReference type="PROSITE" id="PS51736">
    <property type="entry name" value="RECOMBINASES_3"/>
    <property type="match status" value="1"/>
</dbReference>
<evidence type="ECO:0000313" key="3">
    <source>
        <dbReference type="Proteomes" id="UP000831113"/>
    </source>
</evidence>
<keyword evidence="3" id="KW-1185">Reference proteome</keyword>
<name>A0ABY4D739_9BACT</name>
<evidence type="ECO:0000259" key="1">
    <source>
        <dbReference type="PROSITE" id="PS51736"/>
    </source>
</evidence>
<dbReference type="EMBL" id="CP094671">
    <property type="protein sequence ID" value="UOG77415.1"/>
    <property type="molecule type" value="Genomic_DNA"/>
</dbReference>
<feature type="domain" description="Resolvase/invertase-type recombinase catalytic" evidence="1">
    <location>
        <begin position="1"/>
        <end position="35"/>
    </location>
</feature>
<sequence>MNEFAIHVLVSVAMKEAKAISTRTKESLAAKKARGFMLSNPENFTDTPPGHCMGGVKAECAGGSGQ</sequence>
<geneLocation type="plasmid" evidence="2 3">
    <name>unnamed2</name>
</geneLocation>
<proteinExistence type="predicted"/>
<reference evidence="2 3" key="1">
    <citation type="submission" date="2022-03" db="EMBL/GenBank/DDBJ databases">
        <title>Hymenobactersp. isolated from the air.</title>
        <authorList>
            <person name="Won M."/>
            <person name="Kwon S.-W."/>
        </authorList>
    </citation>
    <scope>NUCLEOTIDE SEQUENCE [LARGE SCALE GENOMIC DNA]</scope>
    <source>
        <strain evidence="2 3">KACC 21982</strain>
        <plasmid evidence="2 3">unnamed2</plasmid>
    </source>
</reference>